<evidence type="ECO:0000256" key="5">
    <source>
        <dbReference type="ARBA" id="ARBA00022840"/>
    </source>
</evidence>
<dbReference type="PROSITE" id="PS50109">
    <property type="entry name" value="HIS_KIN"/>
    <property type="match status" value="1"/>
</dbReference>
<dbReference type="InterPro" id="IPR001610">
    <property type="entry name" value="PAC"/>
</dbReference>
<dbReference type="GO" id="GO:0016301">
    <property type="term" value="F:kinase activity"/>
    <property type="evidence" value="ECO:0007669"/>
    <property type="project" value="UniProtKB-KW"/>
</dbReference>
<keyword evidence="2" id="KW-0808">Transferase</keyword>
<dbReference type="Pfam" id="PF02518">
    <property type="entry name" value="HATPase_c"/>
    <property type="match status" value="1"/>
</dbReference>
<dbReference type="Proteomes" id="UP000011607">
    <property type="component" value="Unassembled WGS sequence"/>
</dbReference>
<gene>
    <name evidence="11" type="ORF">C446_06605</name>
</gene>
<dbReference type="CDD" id="cd00075">
    <property type="entry name" value="HATPase"/>
    <property type="match status" value="1"/>
</dbReference>
<dbReference type="PATRIC" id="fig|1227454.3.peg.1326"/>
<feature type="compositionally biased region" description="Basic and acidic residues" evidence="7">
    <location>
        <begin position="124"/>
        <end position="133"/>
    </location>
</feature>
<dbReference type="Gene3D" id="3.30.565.10">
    <property type="entry name" value="Histidine kinase-like ATPase, C-terminal domain"/>
    <property type="match status" value="1"/>
</dbReference>
<sequence>MSDVPESASSPPDSRGAGSTGREDTREEAAGAGPTETETVHLLVANEGDRDALEELLAERYRVLTDRDGPSPRADLYLVEDRVFPRYRSELRELTHESHPTFLPVVLVRQEGARRRSASLLEDAGPRTGDDGRPPIVDDVIDAPIDSPRLFRRLRSHLVRRSQSIELATRVSTLEERKRELRGFKRVVEQTGHSILIADTNGTIEYVNPSFERVTGYDADEAIGRTPRLLKSGAHDEAFYTDLWETITAGEVWKGAVINERKDGTRYVVDQTVAPITADGDIEGYISVNSDITDRIRRERQLERRERELEILRQILTRVLRHNIRNDLTLVAGYAERIAGDLTEPYASMGEAILETAERIERTSEKARTISSILEESGELTDHDLETVVQGAVATARERYPDATMAVDVPSDCRVTAGTHFRSAVDNLVENAVRHNDGPEPTVEIAATTTDEGTARLVVEDDGPGIPEHELAPLDSEAETPLEHASSTGLWLINWVVERADGSLAFDVTDEGTRVTVELPQAGSKTEIDDRPILHDEPTID</sequence>
<dbReference type="PANTHER" id="PTHR43065">
    <property type="entry name" value="SENSOR HISTIDINE KINASE"/>
    <property type="match status" value="1"/>
</dbReference>
<evidence type="ECO:0000259" key="9">
    <source>
        <dbReference type="PROSITE" id="PS50112"/>
    </source>
</evidence>
<dbReference type="InterPro" id="IPR035965">
    <property type="entry name" value="PAS-like_dom_sf"/>
</dbReference>
<evidence type="ECO:0000256" key="1">
    <source>
        <dbReference type="ARBA" id="ARBA00022553"/>
    </source>
</evidence>
<comment type="caution">
    <text evidence="11">The sequence shown here is derived from an EMBL/GenBank/DDBJ whole genome shotgun (WGS) entry which is preliminary data.</text>
</comment>
<dbReference type="Gene3D" id="3.30.450.20">
    <property type="entry name" value="PAS domain"/>
    <property type="match status" value="1"/>
</dbReference>
<evidence type="ECO:0000256" key="7">
    <source>
        <dbReference type="SAM" id="MobiDB-lite"/>
    </source>
</evidence>
<keyword evidence="5" id="KW-0067">ATP-binding</keyword>
<dbReference type="SMART" id="SM00086">
    <property type="entry name" value="PAC"/>
    <property type="match status" value="1"/>
</dbReference>
<name>M0M6L1_9EURY</name>
<keyword evidence="4 11" id="KW-0418">Kinase</keyword>
<feature type="region of interest" description="Disordered" evidence="7">
    <location>
        <begin position="521"/>
        <end position="541"/>
    </location>
</feature>
<feature type="domain" description="PAS" evidence="9">
    <location>
        <begin position="180"/>
        <end position="226"/>
    </location>
</feature>
<dbReference type="STRING" id="1227454.C446_06605"/>
<accession>M0M6L1</accession>
<dbReference type="SUPFAM" id="SSF55874">
    <property type="entry name" value="ATPase domain of HSP90 chaperone/DNA topoisomerase II/histidine kinase"/>
    <property type="match status" value="1"/>
</dbReference>
<evidence type="ECO:0000313" key="12">
    <source>
        <dbReference type="Proteomes" id="UP000011607"/>
    </source>
</evidence>
<evidence type="ECO:0000256" key="6">
    <source>
        <dbReference type="ARBA" id="ARBA00023012"/>
    </source>
</evidence>
<dbReference type="RefSeq" id="WP_006672267.1">
    <property type="nucleotide sequence ID" value="NZ_AOMA01000069.1"/>
</dbReference>
<feature type="domain" description="Histidine kinase" evidence="8">
    <location>
        <begin position="319"/>
        <end position="523"/>
    </location>
</feature>
<feature type="region of interest" description="Disordered" evidence="7">
    <location>
        <begin position="1"/>
        <end position="39"/>
    </location>
</feature>
<dbReference type="AlphaFoldDB" id="M0M6L1"/>
<organism evidence="11 12">
    <name type="scientific">Halobiforma nitratireducens JCM 10879</name>
    <dbReference type="NCBI Taxonomy" id="1227454"/>
    <lineage>
        <taxon>Archaea</taxon>
        <taxon>Methanobacteriati</taxon>
        <taxon>Methanobacteriota</taxon>
        <taxon>Stenosarchaea group</taxon>
        <taxon>Halobacteria</taxon>
        <taxon>Halobacteriales</taxon>
        <taxon>Natrialbaceae</taxon>
        <taxon>Halobiforma</taxon>
    </lineage>
</organism>
<feature type="compositionally biased region" description="Basic and acidic residues" evidence="7">
    <location>
        <begin position="526"/>
        <end position="541"/>
    </location>
</feature>
<dbReference type="GO" id="GO:0000160">
    <property type="term" value="P:phosphorelay signal transduction system"/>
    <property type="evidence" value="ECO:0007669"/>
    <property type="project" value="UniProtKB-KW"/>
</dbReference>
<dbReference type="PROSITE" id="PS50112">
    <property type="entry name" value="PAS"/>
    <property type="match status" value="1"/>
</dbReference>
<evidence type="ECO:0000256" key="3">
    <source>
        <dbReference type="ARBA" id="ARBA00022741"/>
    </source>
</evidence>
<keyword evidence="6" id="KW-0902">Two-component regulatory system</keyword>
<dbReference type="EMBL" id="AOMA01000069">
    <property type="protein sequence ID" value="EMA41018.1"/>
    <property type="molecule type" value="Genomic_DNA"/>
</dbReference>
<dbReference type="SMART" id="SM00387">
    <property type="entry name" value="HATPase_c"/>
    <property type="match status" value="1"/>
</dbReference>
<dbReference type="InterPro" id="IPR000700">
    <property type="entry name" value="PAS-assoc_C"/>
</dbReference>
<dbReference type="Pfam" id="PF13426">
    <property type="entry name" value="PAS_9"/>
    <property type="match status" value="1"/>
</dbReference>
<keyword evidence="1" id="KW-0597">Phosphoprotein</keyword>
<proteinExistence type="predicted"/>
<dbReference type="InterPro" id="IPR036890">
    <property type="entry name" value="HATPase_C_sf"/>
</dbReference>
<protein>
    <submittedName>
        <fullName evidence="11">Signal-transducing histidine kinase</fullName>
    </submittedName>
</protein>
<dbReference type="InterPro" id="IPR003594">
    <property type="entry name" value="HATPase_dom"/>
</dbReference>
<dbReference type="OrthoDB" id="230688at2157"/>
<dbReference type="eggNOG" id="arCOG02364">
    <property type="taxonomic scope" value="Archaea"/>
</dbReference>
<reference evidence="11 12" key="1">
    <citation type="journal article" date="2014" name="PLoS Genet.">
        <title>Phylogenetically driven sequencing of extremely halophilic archaea reveals strategies for static and dynamic osmo-response.</title>
        <authorList>
            <person name="Becker E.A."/>
            <person name="Seitzer P.M."/>
            <person name="Tritt A."/>
            <person name="Larsen D."/>
            <person name="Krusor M."/>
            <person name="Yao A.I."/>
            <person name="Wu D."/>
            <person name="Madern D."/>
            <person name="Eisen J.A."/>
            <person name="Darling A.E."/>
            <person name="Facciotti M.T."/>
        </authorList>
    </citation>
    <scope>NUCLEOTIDE SEQUENCE [LARGE SCALE GENOMIC DNA]</scope>
    <source>
        <strain evidence="11 12">JCM 10879</strain>
    </source>
</reference>
<dbReference type="PROSITE" id="PS50113">
    <property type="entry name" value="PAC"/>
    <property type="match status" value="1"/>
</dbReference>
<dbReference type="InterPro" id="IPR005467">
    <property type="entry name" value="His_kinase_dom"/>
</dbReference>
<dbReference type="PANTHER" id="PTHR43065:SF10">
    <property type="entry name" value="PEROXIDE STRESS-ACTIVATED HISTIDINE KINASE MAK3"/>
    <property type="match status" value="1"/>
</dbReference>
<evidence type="ECO:0000313" key="11">
    <source>
        <dbReference type="EMBL" id="EMA41018.1"/>
    </source>
</evidence>
<dbReference type="InterPro" id="IPR000014">
    <property type="entry name" value="PAS"/>
</dbReference>
<dbReference type="SMART" id="SM00091">
    <property type="entry name" value="PAS"/>
    <property type="match status" value="1"/>
</dbReference>
<feature type="region of interest" description="Disordered" evidence="7">
    <location>
        <begin position="117"/>
        <end position="136"/>
    </location>
</feature>
<dbReference type="CDD" id="cd00130">
    <property type="entry name" value="PAS"/>
    <property type="match status" value="1"/>
</dbReference>
<dbReference type="NCBIfam" id="TIGR00229">
    <property type="entry name" value="sensory_box"/>
    <property type="match status" value="1"/>
</dbReference>
<evidence type="ECO:0000256" key="4">
    <source>
        <dbReference type="ARBA" id="ARBA00022777"/>
    </source>
</evidence>
<keyword evidence="12" id="KW-1185">Reference proteome</keyword>
<dbReference type="SUPFAM" id="SSF55785">
    <property type="entry name" value="PYP-like sensor domain (PAS domain)"/>
    <property type="match status" value="1"/>
</dbReference>
<dbReference type="GO" id="GO:0005524">
    <property type="term" value="F:ATP binding"/>
    <property type="evidence" value="ECO:0007669"/>
    <property type="project" value="UniProtKB-KW"/>
</dbReference>
<feature type="domain" description="PAC" evidence="10">
    <location>
        <begin position="251"/>
        <end position="304"/>
    </location>
</feature>
<evidence type="ECO:0000256" key="2">
    <source>
        <dbReference type="ARBA" id="ARBA00022679"/>
    </source>
</evidence>
<evidence type="ECO:0000259" key="10">
    <source>
        <dbReference type="PROSITE" id="PS50113"/>
    </source>
</evidence>
<keyword evidence="3" id="KW-0547">Nucleotide-binding</keyword>
<evidence type="ECO:0000259" key="8">
    <source>
        <dbReference type="PROSITE" id="PS50109"/>
    </source>
</evidence>